<accession>A0A5N6REZ2</accession>
<gene>
    <name evidence="1" type="ORF">FH972_015772</name>
</gene>
<keyword evidence="2" id="KW-1185">Reference proteome</keyword>
<sequence>MALSFFWNLQNRWPFSMLKYDDLSVSDELVRKLSLPKHTKQFVYAVREPETQSVIYILAAQNLSERSALDAEYLIREVRPDAVVAQVGRLPLTEIQSEEHELRIGIHDLVPTSSFGVLKRCFIDKINKEKYENVAGNLVLQEIFGIGFHGHFLAAKRAAEESGSSFLLLESPFLKCSDGEDTSGKLDAGNKFQGLVSSLVPHKAGSVVLLASKRFCLTSDVQTQMVKSLSTYMDLSISRYSHSSSVMEVGSKEIQTRCSYEAPPFAQSIYPLLEDLHNIFFDLPSLRSALAHAQKMLLDVSRGEIVETRIISEIYTFRIAVEGLRIALNNAGRLHINKIGNPKSARVEFSELPDEDKSHVLLAQALQSQTKKFKTIVAVVDASGLAGLRKHWNTPVPPEIKGLVEQLVMNCEGDAELSNHTDRKRLLTGKPVVAVGAGATAVFGASYLSKVVPASTVMKVVTFKIPASLKLILTQTQKVMELALGKTLASSKVIAPGIASHGAKTTSILKATASAEKIRAVAHGVIASAEKTSFSAMRAAFYEIMRKRRVRPIGFLPWATFGCSVAACSGLLVCGDGIECAAESLPAAPSIASLGRGIQSLHRASQLVIQTDGTRIQKSIESLMYGLKKVKVQ</sequence>
<dbReference type="PANTHER" id="PTHR36020:SF1">
    <property type="entry name" value="TRANSMEMBRANE PROTEIN"/>
    <property type="match status" value="1"/>
</dbReference>
<protein>
    <submittedName>
        <fullName evidence="1">Uncharacterized protein</fullName>
    </submittedName>
</protein>
<organism evidence="1 2">
    <name type="scientific">Carpinus fangiana</name>
    <dbReference type="NCBI Taxonomy" id="176857"/>
    <lineage>
        <taxon>Eukaryota</taxon>
        <taxon>Viridiplantae</taxon>
        <taxon>Streptophyta</taxon>
        <taxon>Embryophyta</taxon>
        <taxon>Tracheophyta</taxon>
        <taxon>Spermatophyta</taxon>
        <taxon>Magnoliopsida</taxon>
        <taxon>eudicotyledons</taxon>
        <taxon>Gunneridae</taxon>
        <taxon>Pentapetalae</taxon>
        <taxon>rosids</taxon>
        <taxon>fabids</taxon>
        <taxon>Fagales</taxon>
        <taxon>Betulaceae</taxon>
        <taxon>Carpinus</taxon>
    </lineage>
</organism>
<evidence type="ECO:0000313" key="1">
    <source>
        <dbReference type="EMBL" id="KAE8077184.1"/>
    </source>
</evidence>
<dbReference type="OrthoDB" id="1908857at2759"/>
<dbReference type="AlphaFoldDB" id="A0A5N6REZ2"/>
<dbReference type="PANTHER" id="PTHR36020">
    <property type="entry name" value="TRANSMEMBRANE PROTEIN"/>
    <property type="match status" value="1"/>
</dbReference>
<dbReference type="EMBL" id="CM017326">
    <property type="protein sequence ID" value="KAE8077184.1"/>
    <property type="molecule type" value="Genomic_DNA"/>
</dbReference>
<dbReference type="Proteomes" id="UP000327013">
    <property type="component" value="Chromosome 6"/>
</dbReference>
<proteinExistence type="predicted"/>
<evidence type="ECO:0000313" key="2">
    <source>
        <dbReference type="Proteomes" id="UP000327013"/>
    </source>
</evidence>
<name>A0A5N6REZ2_9ROSI</name>
<reference evidence="1 2" key="1">
    <citation type="submission" date="2019-06" db="EMBL/GenBank/DDBJ databases">
        <title>A chromosomal-level reference genome of Carpinus fangiana (Coryloideae, Betulaceae).</title>
        <authorList>
            <person name="Yang X."/>
            <person name="Wang Z."/>
            <person name="Zhang L."/>
            <person name="Hao G."/>
            <person name="Liu J."/>
            <person name="Yang Y."/>
        </authorList>
    </citation>
    <scope>NUCLEOTIDE SEQUENCE [LARGE SCALE GENOMIC DNA]</scope>
    <source>
        <strain evidence="1">Cfa_2016G</strain>
        <tissue evidence="1">Leaf</tissue>
    </source>
</reference>